<protein>
    <submittedName>
        <fullName evidence="1">Uncharacterized protein</fullName>
    </submittedName>
</protein>
<accession>A0ABD1XB90</accession>
<evidence type="ECO:0000313" key="2">
    <source>
        <dbReference type="Proteomes" id="UP001604277"/>
    </source>
</evidence>
<dbReference type="AlphaFoldDB" id="A0ABD1XB90"/>
<dbReference type="Proteomes" id="UP001604277">
    <property type="component" value="Unassembled WGS sequence"/>
</dbReference>
<comment type="caution">
    <text evidence="1">The sequence shown here is derived from an EMBL/GenBank/DDBJ whole genome shotgun (WGS) entry which is preliminary data.</text>
</comment>
<organism evidence="1 2">
    <name type="scientific">Forsythia ovata</name>
    <dbReference type="NCBI Taxonomy" id="205694"/>
    <lineage>
        <taxon>Eukaryota</taxon>
        <taxon>Viridiplantae</taxon>
        <taxon>Streptophyta</taxon>
        <taxon>Embryophyta</taxon>
        <taxon>Tracheophyta</taxon>
        <taxon>Spermatophyta</taxon>
        <taxon>Magnoliopsida</taxon>
        <taxon>eudicotyledons</taxon>
        <taxon>Gunneridae</taxon>
        <taxon>Pentapetalae</taxon>
        <taxon>asterids</taxon>
        <taxon>lamiids</taxon>
        <taxon>Lamiales</taxon>
        <taxon>Oleaceae</taxon>
        <taxon>Forsythieae</taxon>
        <taxon>Forsythia</taxon>
    </lineage>
</organism>
<sequence>MEMFSSFKWCQIRERVDEMDENTLLNWCDSCCRNRKVQLVREANIIQLQALLGNKWPARAIHDLPNRSGNEKKRLSRMSINLVTHKPYTNNGGSIQSKMPSTLATWLNGRMLGSKPKLGLSVSPNL</sequence>
<keyword evidence="2" id="KW-1185">Reference proteome</keyword>
<name>A0ABD1XB90_9LAMI</name>
<dbReference type="EMBL" id="JBFOLJ010000001">
    <property type="protein sequence ID" value="KAL2559241.1"/>
    <property type="molecule type" value="Genomic_DNA"/>
</dbReference>
<proteinExistence type="predicted"/>
<evidence type="ECO:0000313" key="1">
    <source>
        <dbReference type="EMBL" id="KAL2559241.1"/>
    </source>
</evidence>
<gene>
    <name evidence="1" type="ORF">Fot_03980</name>
</gene>
<reference evidence="2" key="1">
    <citation type="submission" date="2024-07" db="EMBL/GenBank/DDBJ databases">
        <title>Two chromosome-level genome assemblies of Korean endemic species Abeliophyllum distichum and Forsythia ovata (Oleaceae).</title>
        <authorList>
            <person name="Jang H."/>
        </authorList>
    </citation>
    <scope>NUCLEOTIDE SEQUENCE [LARGE SCALE GENOMIC DNA]</scope>
</reference>